<evidence type="ECO:0000313" key="3">
    <source>
        <dbReference type="Proteomes" id="UP000235584"/>
    </source>
</evidence>
<gene>
    <name evidence="2" type="ORF">C0V70_10235</name>
</gene>
<dbReference type="RefSeq" id="WP_102243767.1">
    <property type="nucleotide sequence ID" value="NZ_CP025704.1"/>
</dbReference>
<dbReference type="Proteomes" id="UP000235584">
    <property type="component" value="Chromosome"/>
</dbReference>
<dbReference type="Pfam" id="PF12697">
    <property type="entry name" value="Abhydrolase_6"/>
    <property type="match status" value="1"/>
</dbReference>
<sequence length="258" mass="29100">MRLELYSLLEGQKAKDSDPTLVLVNGLFADTTSFDGACFYLREKFQYLRYDCRGQGKSPKPDSIYHLEDHVMDLRGLLEDHKLGKILLIGLSNGARIAMEYARRYPTDVVGVVACDTFDIPTPMIKAKLGSWLMAHETGGPLHRFDIATPWIWGEDIFNEKSELFLSYRERAGTIESHVVSNLLLGAMQTDIDISEINCPMLFVAGKEDLLTPPFLHEKMQAKAKNAEFKMAQGGHAGLIERPAIMEKQILPWIEKIV</sequence>
<dbReference type="GO" id="GO:0016020">
    <property type="term" value="C:membrane"/>
    <property type="evidence" value="ECO:0007669"/>
    <property type="project" value="TreeGrafter"/>
</dbReference>
<evidence type="ECO:0000313" key="2">
    <source>
        <dbReference type="EMBL" id="AUN98476.1"/>
    </source>
</evidence>
<accession>A0A2K9NSH8</accession>
<proteinExistence type="predicted"/>
<reference evidence="2 3" key="1">
    <citation type="submission" date="2018-01" db="EMBL/GenBank/DDBJ databases">
        <title>Complete genome sequence of Bacteriovorax stolpii DSM12778.</title>
        <authorList>
            <person name="Tang B."/>
            <person name="Chang J."/>
        </authorList>
    </citation>
    <scope>NUCLEOTIDE SEQUENCE [LARGE SCALE GENOMIC DNA]</scope>
    <source>
        <strain evidence="2 3">DSM 12778</strain>
    </source>
</reference>
<dbReference type="InterPro" id="IPR050266">
    <property type="entry name" value="AB_hydrolase_sf"/>
</dbReference>
<dbReference type="OrthoDB" id="5289380at2"/>
<protein>
    <recommendedName>
        <fullName evidence="1">AB hydrolase-1 domain-containing protein</fullName>
    </recommendedName>
</protein>
<dbReference type="EMBL" id="CP025704">
    <property type="protein sequence ID" value="AUN98476.1"/>
    <property type="molecule type" value="Genomic_DNA"/>
</dbReference>
<feature type="domain" description="AB hydrolase-1" evidence="1">
    <location>
        <begin position="21"/>
        <end position="244"/>
    </location>
</feature>
<dbReference type="Gene3D" id="3.40.50.1820">
    <property type="entry name" value="alpha/beta hydrolase"/>
    <property type="match status" value="1"/>
</dbReference>
<dbReference type="PANTHER" id="PTHR43798:SF33">
    <property type="entry name" value="HYDROLASE, PUTATIVE (AFU_ORTHOLOGUE AFUA_2G14860)-RELATED"/>
    <property type="match status" value="1"/>
</dbReference>
<dbReference type="SUPFAM" id="SSF53474">
    <property type="entry name" value="alpha/beta-Hydrolases"/>
    <property type="match status" value="1"/>
</dbReference>
<dbReference type="InterPro" id="IPR029058">
    <property type="entry name" value="AB_hydrolase_fold"/>
</dbReference>
<dbReference type="InterPro" id="IPR000073">
    <property type="entry name" value="AB_hydrolase_1"/>
</dbReference>
<dbReference type="KEGG" id="bsto:C0V70_10235"/>
<evidence type="ECO:0000259" key="1">
    <source>
        <dbReference type="Pfam" id="PF12697"/>
    </source>
</evidence>
<dbReference type="AlphaFoldDB" id="A0A2K9NSH8"/>
<dbReference type="PANTHER" id="PTHR43798">
    <property type="entry name" value="MONOACYLGLYCEROL LIPASE"/>
    <property type="match status" value="1"/>
</dbReference>
<name>A0A2K9NSH8_BACTC</name>
<keyword evidence="3" id="KW-1185">Reference proteome</keyword>
<organism evidence="2 3">
    <name type="scientific">Bacteriovorax stolpii</name>
    <name type="common">Bdellovibrio stolpii</name>
    <dbReference type="NCBI Taxonomy" id="960"/>
    <lineage>
        <taxon>Bacteria</taxon>
        <taxon>Pseudomonadati</taxon>
        <taxon>Bdellovibrionota</taxon>
        <taxon>Bacteriovoracia</taxon>
        <taxon>Bacteriovoracales</taxon>
        <taxon>Bacteriovoracaceae</taxon>
        <taxon>Bacteriovorax</taxon>
    </lineage>
</organism>